<reference evidence="4 5" key="1">
    <citation type="submission" date="2017-08" db="EMBL/GenBank/DDBJ databases">
        <title>Pleomorphomonas carboxidotrophicus sp. nov., a new mesophilic hydrogenogenic carboxidotroph.</title>
        <authorList>
            <person name="Esquivel-Elizondo S."/>
            <person name="Krajmalnik-Brown R."/>
            <person name="Maldonado J."/>
        </authorList>
    </citation>
    <scope>NUCLEOTIDE SEQUENCE [LARGE SCALE GENOMIC DNA]</scope>
    <source>
        <strain evidence="4 5">SVCO-16</strain>
    </source>
</reference>
<dbReference type="InterPro" id="IPR002364">
    <property type="entry name" value="Quin_OxRdtase/zeta-crystal_CS"/>
</dbReference>
<dbReference type="Pfam" id="PF13602">
    <property type="entry name" value="ADH_zinc_N_2"/>
    <property type="match status" value="1"/>
</dbReference>
<dbReference type="PANTHER" id="PTHR11695">
    <property type="entry name" value="ALCOHOL DEHYDROGENASE RELATED"/>
    <property type="match status" value="1"/>
</dbReference>
<dbReference type="OrthoDB" id="9792321at2"/>
<dbReference type="InterPro" id="IPR013154">
    <property type="entry name" value="ADH-like_N"/>
</dbReference>
<feature type="region of interest" description="Disordered" evidence="2">
    <location>
        <begin position="297"/>
        <end position="321"/>
    </location>
</feature>
<sequence length="321" mass="34568">MTETIKAVQIGSYGGPGELRYVDVPKPSPREGEVLIRVHAAGLNPVDWKTRAGQGAARFFQNPFPLTLGWDVSGVVEALGKGVTDFEPGNQVFGYVRFPQPGGTHAEYVAAPAAQLVRKGSGLGHVEAAALSAAALTAWQNIFDSGALEAGQTILIHAGAGGVGHFAVQLAKWKGARVIATASAGNRAFLKRLGADEVIDYRKEPFEAVVRDVDVVFDLIGGEVRERSWQTLKPGGVLVSTRSEAFSEAPFRYGVRGRFIWAQPNARQLSTIQTLVEEGHVRVEIDKVYALKNARRAHERGASGHNRGKIVLGVRDRGDEE</sequence>
<dbReference type="GO" id="GO:0008270">
    <property type="term" value="F:zinc ion binding"/>
    <property type="evidence" value="ECO:0007669"/>
    <property type="project" value="InterPro"/>
</dbReference>
<feature type="domain" description="Enoyl reductase (ER)" evidence="3">
    <location>
        <begin position="14"/>
        <end position="312"/>
    </location>
</feature>
<dbReference type="InterPro" id="IPR011032">
    <property type="entry name" value="GroES-like_sf"/>
</dbReference>
<dbReference type="InterPro" id="IPR036291">
    <property type="entry name" value="NAD(P)-bd_dom_sf"/>
</dbReference>
<dbReference type="SUPFAM" id="SSF50129">
    <property type="entry name" value="GroES-like"/>
    <property type="match status" value="1"/>
</dbReference>
<dbReference type="RefSeq" id="WP_100079729.1">
    <property type="nucleotide sequence ID" value="NZ_NQVN01000002.1"/>
</dbReference>
<dbReference type="SMART" id="SM00829">
    <property type="entry name" value="PKS_ER"/>
    <property type="match status" value="1"/>
</dbReference>
<dbReference type="CDD" id="cd05289">
    <property type="entry name" value="MDR_like_2"/>
    <property type="match status" value="1"/>
</dbReference>
<dbReference type="AlphaFoldDB" id="A0A2G9X0G3"/>
<organism evidence="4 5">
    <name type="scientific">Pleomorphomonas carboxyditropha</name>
    <dbReference type="NCBI Taxonomy" id="2023338"/>
    <lineage>
        <taxon>Bacteria</taxon>
        <taxon>Pseudomonadati</taxon>
        <taxon>Pseudomonadota</taxon>
        <taxon>Alphaproteobacteria</taxon>
        <taxon>Hyphomicrobiales</taxon>
        <taxon>Pleomorphomonadaceae</taxon>
        <taxon>Pleomorphomonas</taxon>
    </lineage>
</organism>
<evidence type="ECO:0000259" key="3">
    <source>
        <dbReference type="SMART" id="SM00829"/>
    </source>
</evidence>
<dbReference type="PANTHER" id="PTHR11695:SF294">
    <property type="entry name" value="RETICULON-4-INTERACTING PROTEIN 1, MITOCHONDRIAL"/>
    <property type="match status" value="1"/>
</dbReference>
<dbReference type="PROSITE" id="PS01162">
    <property type="entry name" value="QOR_ZETA_CRYSTAL"/>
    <property type="match status" value="1"/>
</dbReference>
<evidence type="ECO:0000313" key="5">
    <source>
        <dbReference type="Proteomes" id="UP000231070"/>
    </source>
</evidence>
<dbReference type="EMBL" id="NQVN01000002">
    <property type="protein sequence ID" value="PIP00394.1"/>
    <property type="molecule type" value="Genomic_DNA"/>
</dbReference>
<evidence type="ECO:0000256" key="1">
    <source>
        <dbReference type="ARBA" id="ARBA00023002"/>
    </source>
</evidence>
<dbReference type="SUPFAM" id="SSF51735">
    <property type="entry name" value="NAD(P)-binding Rossmann-fold domains"/>
    <property type="match status" value="1"/>
</dbReference>
<dbReference type="Pfam" id="PF08240">
    <property type="entry name" value="ADH_N"/>
    <property type="match status" value="1"/>
</dbReference>
<dbReference type="Gene3D" id="3.40.50.720">
    <property type="entry name" value="NAD(P)-binding Rossmann-like Domain"/>
    <property type="match status" value="1"/>
</dbReference>
<dbReference type="InterPro" id="IPR050700">
    <property type="entry name" value="YIM1/Zinc_Alcohol_DH_Fams"/>
</dbReference>
<dbReference type="Gene3D" id="3.90.180.10">
    <property type="entry name" value="Medium-chain alcohol dehydrogenases, catalytic domain"/>
    <property type="match status" value="1"/>
</dbReference>
<comment type="caution">
    <text evidence="4">The sequence shown here is derived from an EMBL/GenBank/DDBJ whole genome shotgun (WGS) entry which is preliminary data.</text>
</comment>
<keyword evidence="5" id="KW-1185">Reference proteome</keyword>
<dbReference type="GO" id="GO:0016491">
    <property type="term" value="F:oxidoreductase activity"/>
    <property type="evidence" value="ECO:0007669"/>
    <property type="project" value="UniProtKB-KW"/>
</dbReference>
<dbReference type="Proteomes" id="UP000231070">
    <property type="component" value="Unassembled WGS sequence"/>
</dbReference>
<keyword evidence="1" id="KW-0560">Oxidoreductase</keyword>
<dbReference type="InterPro" id="IPR020843">
    <property type="entry name" value="ER"/>
</dbReference>
<gene>
    <name evidence="4" type="ORF">CJ014_06585</name>
</gene>
<accession>A0A2G9X0G3</accession>
<evidence type="ECO:0000256" key="2">
    <source>
        <dbReference type="SAM" id="MobiDB-lite"/>
    </source>
</evidence>
<evidence type="ECO:0000313" key="4">
    <source>
        <dbReference type="EMBL" id="PIP00394.1"/>
    </source>
</evidence>
<proteinExistence type="predicted"/>
<protein>
    <recommendedName>
        <fullName evidence="3">Enoyl reductase (ER) domain-containing protein</fullName>
    </recommendedName>
</protein>
<name>A0A2G9X0G3_9HYPH</name>